<sequence>MNSIPSFLKIQKNKIPKGFSYLFKTSDLERVSKLLVLLNCNYLLVKCTKIIQRYRTSFGKK</sequence>
<comment type="caution">
    <text evidence="1">The sequence shown here is derived from an EMBL/GenBank/DDBJ whole genome shotgun (WGS) entry which is preliminary data.</text>
</comment>
<protein>
    <submittedName>
        <fullName evidence="1">Uncharacterized protein</fullName>
    </submittedName>
</protein>
<dbReference type="EMBL" id="AHON02000087">
    <property type="protein sequence ID" value="EKO31940.1"/>
    <property type="molecule type" value="Genomic_DNA"/>
</dbReference>
<evidence type="ECO:0000313" key="2">
    <source>
        <dbReference type="Proteomes" id="UP000006329"/>
    </source>
</evidence>
<evidence type="ECO:0000313" key="1">
    <source>
        <dbReference type="EMBL" id="EKO31940.1"/>
    </source>
</evidence>
<organism evidence="1 2">
    <name type="scientific">Leptospira santarosai str. MOR084</name>
    <dbReference type="NCBI Taxonomy" id="1049984"/>
    <lineage>
        <taxon>Bacteria</taxon>
        <taxon>Pseudomonadati</taxon>
        <taxon>Spirochaetota</taxon>
        <taxon>Spirochaetia</taxon>
        <taxon>Leptospirales</taxon>
        <taxon>Leptospiraceae</taxon>
        <taxon>Leptospira</taxon>
    </lineage>
</organism>
<dbReference type="Proteomes" id="UP000006329">
    <property type="component" value="Unassembled WGS sequence"/>
</dbReference>
<dbReference type="AlphaFoldDB" id="A0A0E2BKX9"/>
<accession>A0A0E2BKX9</accession>
<gene>
    <name evidence="1" type="ORF">LEP1GSC179_0389</name>
</gene>
<keyword evidence="2" id="KW-1185">Reference proteome</keyword>
<reference evidence="1" key="1">
    <citation type="submission" date="2012-10" db="EMBL/GenBank/DDBJ databases">
        <authorList>
            <person name="Harkins D.M."/>
            <person name="Durkin A.S."/>
            <person name="Brinkac L.M."/>
            <person name="Haft D.H."/>
            <person name="Selengut J.D."/>
            <person name="Sanka R."/>
            <person name="DePew J."/>
            <person name="Purushe J."/>
            <person name="Matthias M.A."/>
            <person name="Vinetz J.M."/>
            <person name="Sutton G.G."/>
            <person name="Nierman W.C."/>
            <person name="Fouts D.E."/>
        </authorList>
    </citation>
    <scope>NUCLEOTIDE SEQUENCE [LARGE SCALE GENOMIC DNA]</scope>
    <source>
        <strain evidence="1">MOR084</strain>
    </source>
</reference>
<proteinExistence type="predicted"/>
<name>A0A0E2BKX9_9LEPT</name>